<evidence type="ECO:0000256" key="1">
    <source>
        <dbReference type="SAM" id="MobiDB-lite"/>
    </source>
</evidence>
<keyword evidence="3" id="KW-1185">Reference proteome</keyword>
<dbReference type="Proteomes" id="UP000076154">
    <property type="component" value="Unassembled WGS sequence"/>
</dbReference>
<feature type="region of interest" description="Disordered" evidence="1">
    <location>
        <begin position="409"/>
        <end position="545"/>
    </location>
</feature>
<feature type="compositionally biased region" description="Acidic residues" evidence="1">
    <location>
        <begin position="194"/>
        <end position="217"/>
    </location>
</feature>
<accession>A0A369K8L0</accession>
<evidence type="ECO:0000313" key="2">
    <source>
        <dbReference type="EMBL" id="RDB29800.1"/>
    </source>
</evidence>
<evidence type="ECO:0000313" key="3">
    <source>
        <dbReference type="Proteomes" id="UP000076154"/>
    </source>
</evidence>
<feature type="compositionally biased region" description="Acidic residues" evidence="1">
    <location>
        <begin position="19"/>
        <end position="31"/>
    </location>
</feature>
<feature type="compositionally biased region" description="Polar residues" evidence="1">
    <location>
        <begin position="296"/>
        <end position="306"/>
    </location>
</feature>
<feature type="compositionally biased region" description="Acidic residues" evidence="1">
    <location>
        <begin position="339"/>
        <end position="348"/>
    </location>
</feature>
<feature type="region of interest" description="Disordered" evidence="1">
    <location>
        <begin position="194"/>
        <end position="380"/>
    </location>
</feature>
<reference evidence="2" key="1">
    <citation type="submission" date="2018-04" db="EMBL/GenBank/DDBJ databases">
        <title>Whole genome sequencing of Hypsizygus marmoreus.</title>
        <authorList>
            <person name="Choi I.-G."/>
            <person name="Min B."/>
            <person name="Kim J.-G."/>
            <person name="Kim S."/>
            <person name="Oh Y.-L."/>
            <person name="Kong W.-S."/>
            <person name="Park H."/>
            <person name="Jeong J."/>
            <person name="Song E.-S."/>
        </authorList>
    </citation>
    <scope>NUCLEOTIDE SEQUENCE [LARGE SCALE GENOMIC DNA]</scope>
    <source>
        <strain evidence="2">51987-8</strain>
    </source>
</reference>
<name>A0A369K8L0_HYPMA</name>
<feature type="region of interest" description="Disordered" evidence="1">
    <location>
        <begin position="1"/>
        <end position="31"/>
    </location>
</feature>
<comment type="caution">
    <text evidence="2">The sequence shown here is derived from an EMBL/GenBank/DDBJ whole genome shotgun (WGS) entry which is preliminary data.</text>
</comment>
<dbReference type="OrthoDB" id="3058629at2759"/>
<gene>
    <name evidence="2" type="ORF">Hypma_013876</name>
</gene>
<dbReference type="AlphaFoldDB" id="A0A369K8L0"/>
<proteinExistence type="predicted"/>
<sequence>MIRKGDRAPTPPILHDPIVDNDDSEDESSSANDELEWYYGENAGGYVLNFGKHKGQVLHNTSISYLYWCYKNFNPNHSLIGAFELYHEGLEEYAKTHYAEFVVPFGRKHQGKRIAKCRDKDWLLWTTTRKALTDKYPIFFVAVQYWLENPRHQGVKRDIGELLRCSEYEDDLELAEETEDSDEDALNESDIEFINDGEPDYETDASDIQEESEDEESPQYVGAALSRANESDSEEELESSSRSTTPPRLVRMAPKKRKIKRKKRETKSQILRDFVVNDDDGNGSDAYVDPDGISTPDPSITMRVTRSSTKKKAEATKSQRDTYSPVASRSKRGKRLTETEEGSSEDEGSTPKTPSLRARRAVVTSDADDEGEESDSIPTLNFAGHAKATSLRQATAVSLPHDCHSDVFSCENQSPGPSMLRGRNSNRVLSSDSEDSDDEPLTLAPTMADELRRVRMNTSPGETESSETEEWQPRTPTKPSARKRVLSSDSESPAQQEIAITRTSPRTPSKYGKKRARMSHTSSPQRPSSGHGQPHPPSSSRHRVH</sequence>
<protein>
    <submittedName>
        <fullName evidence="2">Uncharacterized protein</fullName>
    </submittedName>
</protein>
<dbReference type="InParanoid" id="A0A369K8L0"/>
<dbReference type="EMBL" id="LUEZ02000009">
    <property type="protein sequence ID" value="RDB29800.1"/>
    <property type="molecule type" value="Genomic_DNA"/>
</dbReference>
<feature type="compositionally biased region" description="Acidic residues" evidence="1">
    <location>
        <begin position="366"/>
        <end position="375"/>
    </location>
</feature>
<feature type="compositionally biased region" description="Basic and acidic residues" evidence="1">
    <location>
        <begin position="311"/>
        <end position="320"/>
    </location>
</feature>
<organism evidence="2 3">
    <name type="scientific">Hypsizygus marmoreus</name>
    <name type="common">White beech mushroom</name>
    <name type="synonym">Agaricus marmoreus</name>
    <dbReference type="NCBI Taxonomy" id="39966"/>
    <lineage>
        <taxon>Eukaryota</taxon>
        <taxon>Fungi</taxon>
        <taxon>Dikarya</taxon>
        <taxon>Basidiomycota</taxon>
        <taxon>Agaricomycotina</taxon>
        <taxon>Agaricomycetes</taxon>
        <taxon>Agaricomycetidae</taxon>
        <taxon>Agaricales</taxon>
        <taxon>Tricholomatineae</taxon>
        <taxon>Lyophyllaceae</taxon>
        <taxon>Hypsizygus</taxon>
    </lineage>
</organism>
<feature type="compositionally biased region" description="Basic residues" evidence="1">
    <location>
        <begin position="253"/>
        <end position="265"/>
    </location>
</feature>